<dbReference type="AlphaFoldDB" id="A0A6A5Z2S5"/>
<dbReference type="OrthoDB" id="10693758at2759"/>
<feature type="region of interest" description="Disordered" evidence="1">
    <location>
        <begin position="1"/>
        <end position="66"/>
    </location>
</feature>
<accession>A0A6A5Z2S5</accession>
<feature type="compositionally biased region" description="Polar residues" evidence="1">
    <location>
        <begin position="21"/>
        <end position="64"/>
    </location>
</feature>
<evidence type="ECO:0000313" key="3">
    <source>
        <dbReference type="Proteomes" id="UP000799770"/>
    </source>
</evidence>
<evidence type="ECO:0000256" key="1">
    <source>
        <dbReference type="SAM" id="MobiDB-lite"/>
    </source>
</evidence>
<keyword evidence="3" id="KW-1185">Reference proteome</keyword>
<dbReference type="EMBL" id="ML977330">
    <property type="protein sequence ID" value="KAF2112698.1"/>
    <property type="molecule type" value="Genomic_DNA"/>
</dbReference>
<name>A0A6A5Z2S5_9PLEO</name>
<feature type="compositionally biased region" description="Polar residues" evidence="1">
    <location>
        <begin position="1"/>
        <end position="10"/>
    </location>
</feature>
<organism evidence="2 3">
    <name type="scientific">Lophiotrema nucula</name>
    <dbReference type="NCBI Taxonomy" id="690887"/>
    <lineage>
        <taxon>Eukaryota</taxon>
        <taxon>Fungi</taxon>
        <taxon>Dikarya</taxon>
        <taxon>Ascomycota</taxon>
        <taxon>Pezizomycotina</taxon>
        <taxon>Dothideomycetes</taxon>
        <taxon>Pleosporomycetidae</taxon>
        <taxon>Pleosporales</taxon>
        <taxon>Lophiotremataceae</taxon>
        <taxon>Lophiotrema</taxon>
    </lineage>
</organism>
<proteinExistence type="predicted"/>
<reference evidence="2" key="1">
    <citation type="journal article" date="2020" name="Stud. Mycol.">
        <title>101 Dothideomycetes genomes: a test case for predicting lifestyles and emergence of pathogens.</title>
        <authorList>
            <person name="Haridas S."/>
            <person name="Albert R."/>
            <person name="Binder M."/>
            <person name="Bloem J."/>
            <person name="Labutti K."/>
            <person name="Salamov A."/>
            <person name="Andreopoulos B."/>
            <person name="Baker S."/>
            <person name="Barry K."/>
            <person name="Bills G."/>
            <person name="Bluhm B."/>
            <person name="Cannon C."/>
            <person name="Castanera R."/>
            <person name="Culley D."/>
            <person name="Daum C."/>
            <person name="Ezra D."/>
            <person name="Gonzalez J."/>
            <person name="Henrissat B."/>
            <person name="Kuo A."/>
            <person name="Liang C."/>
            <person name="Lipzen A."/>
            <person name="Lutzoni F."/>
            <person name="Magnuson J."/>
            <person name="Mondo S."/>
            <person name="Nolan M."/>
            <person name="Ohm R."/>
            <person name="Pangilinan J."/>
            <person name="Park H.-J."/>
            <person name="Ramirez L."/>
            <person name="Alfaro M."/>
            <person name="Sun H."/>
            <person name="Tritt A."/>
            <person name="Yoshinaga Y."/>
            <person name="Zwiers L.-H."/>
            <person name="Turgeon B."/>
            <person name="Goodwin S."/>
            <person name="Spatafora J."/>
            <person name="Crous P."/>
            <person name="Grigoriev I."/>
        </authorList>
    </citation>
    <scope>NUCLEOTIDE SEQUENCE</scope>
    <source>
        <strain evidence="2">CBS 627.86</strain>
    </source>
</reference>
<dbReference type="Proteomes" id="UP000799770">
    <property type="component" value="Unassembled WGS sequence"/>
</dbReference>
<gene>
    <name evidence="2" type="ORF">BDV96DRAFT_602085</name>
</gene>
<evidence type="ECO:0000313" key="2">
    <source>
        <dbReference type="EMBL" id="KAF2112698.1"/>
    </source>
</evidence>
<sequence length="117" mass="12873">MSKTLHSSRQVGIVDEHCSATPASSIRRSSSQEHLPQRATSTNSPVMSLQSKKNPSTISSTTKPLTAKALAQHNTNMSIHEDTAEALEKLRVLRLKKAARDLGFELPEGCYARDKWS</sequence>
<protein>
    <submittedName>
        <fullName evidence="2">Uncharacterized protein</fullName>
    </submittedName>
</protein>